<dbReference type="InterPro" id="IPR024353">
    <property type="entry name" value="DUF3871"/>
</dbReference>
<name>A0A7H1DVA1_9FLAO</name>
<reference evidence="1 2" key="1">
    <citation type="submission" date="2020-07" db="EMBL/GenBank/DDBJ databases">
        <title>Complete genome and description of Chryseobacterium manosquense strain Marseille-Q2069 sp. nov.</title>
        <authorList>
            <person name="Boxberger M."/>
        </authorList>
    </citation>
    <scope>NUCLEOTIDE SEQUENCE [LARGE SCALE GENOMIC DNA]</scope>
    <source>
        <strain evidence="1 2">Marseille-Q2069</strain>
    </source>
</reference>
<evidence type="ECO:0000313" key="2">
    <source>
        <dbReference type="Proteomes" id="UP000516438"/>
    </source>
</evidence>
<dbReference type="AlphaFoldDB" id="A0A7H1DVA1"/>
<dbReference type="Pfam" id="PF12987">
    <property type="entry name" value="DUF3871"/>
    <property type="match status" value="1"/>
</dbReference>
<gene>
    <name evidence="1" type="ORF">H0S70_11165</name>
</gene>
<sequence length="388" mass="45164">MEDQKFSNINTLSESEISEIQSFPRLRSVRDIFLEDKDDDSIIASIRDDNDPEKAVITKDMIPFSFTREKEIEPINSNKVSSSTDSPFIIANTVDVTLPHLQNECIIPVFSKDNEKTIAHQEFIETVMNAISKEFPYQSISMPEIRVSHQIKGRTPDAIHLNVKDLLEHQKTIYYERMAFLIKIPGITSNINGNELSLCLGGVRSYNQQNLYSTKSLEKFKFFIGFQNKVCMNLCVWSDGYVEDLRASNTFEIQNKVLQVMQNYNAELHLREMKELTHDHLTEHQFAQLIGKSRLYQHLPKGEKLRIPELNFNDSHINTMAKDYYEDQNFSRTEDGRINLWNVFNLFTQANKSSYIDTFLDRNLNAFDFTRGLQKTLNGNLDYHWFLS</sequence>
<accession>A0A7H1DVA1</accession>
<organism evidence="1 2">
    <name type="scientific">Chryseobacterium manosquense</name>
    <dbReference type="NCBI Taxonomy" id="2754694"/>
    <lineage>
        <taxon>Bacteria</taxon>
        <taxon>Pseudomonadati</taxon>
        <taxon>Bacteroidota</taxon>
        <taxon>Flavobacteriia</taxon>
        <taxon>Flavobacteriales</taxon>
        <taxon>Weeksellaceae</taxon>
        <taxon>Chryseobacterium group</taxon>
        <taxon>Chryseobacterium</taxon>
    </lineage>
</organism>
<dbReference type="EMBL" id="CP060203">
    <property type="protein sequence ID" value="QNS40909.1"/>
    <property type="molecule type" value="Genomic_DNA"/>
</dbReference>
<evidence type="ECO:0000313" key="1">
    <source>
        <dbReference type="EMBL" id="QNS40909.1"/>
    </source>
</evidence>
<dbReference type="KEGG" id="cmaq:H0S70_11165"/>
<protein>
    <submittedName>
        <fullName evidence="1">DUF3871 family protein</fullName>
    </submittedName>
</protein>
<keyword evidence="2" id="KW-1185">Reference proteome</keyword>
<proteinExistence type="predicted"/>
<dbReference type="Proteomes" id="UP000516438">
    <property type="component" value="Chromosome"/>
</dbReference>